<sequence>IELTVVVFYVDQSNAFMVEPAALIEGHYQQANRELEAGRLPPKSSLAYVASLVNSSTSDYTSAYHRSSSSTKSHNTDQQIYSSPPPYGSHSTVISIPSNGRPSMYSSYHGTTEFSHATENNAVNLRVYPEVTYNMQLASGSGESGYQGGFDNPSSSSNSTNPRTPSRFPYGHRRTPSNLSNASVGSANVNPSFESDV</sequence>
<feature type="region of interest" description="Disordered" evidence="1">
    <location>
        <begin position="139"/>
        <end position="197"/>
    </location>
</feature>
<reference evidence="2" key="1">
    <citation type="submission" date="2021-06" db="EMBL/GenBank/DDBJ databases">
        <authorList>
            <person name="Hodson N. C."/>
            <person name="Mongue J. A."/>
            <person name="Jaron S. K."/>
        </authorList>
    </citation>
    <scope>NUCLEOTIDE SEQUENCE</scope>
</reference>
<dbReference type="AlphaFoldDB" id="A0A8J2L199"/>
<protein>
    <submittedName>
        <fullName evidence="2">Uncharacterized protein</fullName>
    </submittedName>
</protein>
<evidence type="ECO:0000313" key="3">
    <source>
        <dbReference type="Proteomes" id="UP000708208"/>
    </source>
</evidence>
<evidence type="ECO:0000256" key="1">
    <source>
        <dbReference type="SAM" id="MobiDB-lite"/>
    </source>
</evidence>
<feature type="compositionally biased region" description="Polar residues" evidence="1">
    <location>
        <begin position="60"/>
        <end position="82"/>
    </location>
</feature>
<feature type="compositionally biased region" description="Polar residues" evidence="1">
    <location>
        <begin position="176"/>
        <end position="197"/>
    </location>
</feature>
<evidence type="ECO:0000313" key="2">
    <source>
        <dbReference type="EMBL" id="CAG7823563.1"/>
    </source>
</evidence>
<dbReference type="EMBL" id="CAJVCH010529891">
    <property type="protein sequence ID" value="CAG7823563.1"/>
    <property type="molecule type" value="Genomic_DNA"/>
</dbReference>
<organism evidence="2 3">
    <name type="scientific">Allacma fusca</name>
    <dbReference type="NCBI Taxonomy" id="39272"/>
    <lineage>
        <taxon>Eukaryota</taxon>
        <taxon>Metazoa</taxon>
        <taxon>Ecdysozoa</taxon>
        <taxon>Arthropoda</taxon>
        <taxon>Hexapoda</taxon>
        <taxon>Collembola</taxon>
        <taxon>Symphypleona</taxon>
        <taxon>Sminthuridae</taxon>
        <taxon>Allacma</taxon>
    </lineage>
</organism>
<comment type="caution">
    <text evidence="2">The sequence shown here is derived from an EMBL/GenBank/DDBJ whole genome shotgun (WGS) entry which is preliminary data.</text>
</comment>
<dbReference type="Proteomes" id="UP000708208">
    <property type="component" value="Unassembled WGS sequence"/>
</dbReference>
<feature type="region of interest" description="Disordered" evidence="1">
    <location>
        <begin position="60"/>
        <end position="92"/>
    </location>
</feature>
<feature type="non-terminal residue" evidence="2">
    <location>
        <position position="197"/>
    </location>
</feature>
<feature type="non-terminal residue" evidence="2">
    <location>
        <position position="1"/>
    </location>
</feature>
<name>A0A8J2L199_9HEXA</name>
<proteinExistence type="predicted"/>
<accession>A0A8J2L199</accession>
<keyword evidence="3" id="KW-1185">Reference proteome</keyword>
<feature type="compositionally biased region" description="Low complexity" evidence="1">
    <location>
        <begin position="152"/>
        <end position="167"/>
    </location>
</feature>
<gene>
    <name evidence="2" type="ORF">AFUS01_LOCUS33774</name>
</gene>